<dbReference type="EMBL" id="VUMN01000014">
    <property type="protein sequence ID" value="MSS58622.1"/>
    <property type="molecule type" value="Genomic_DNA"/>
</dbReference>
<gene>
    <name evidence="2" type="ORF">FYJ51_06855</name>
</gene>
<accession>A0A7X2TFG8</accession>
<sequence>MKWILKFRMTRILLLCNLVLIASVLIPGLSSPVAEMLSIYYTDSIFTLIPILMMIINETSAYRLTHSQYVHVRMHGKRDAMFTMVELDLLICFLYFLISFIPLLVFDLFAGSITNWSFCMMKILLWSCFWTLLKDFLFCMSGRYVNALLITLTAELFLHLSKESIYSNTPRCLLQCYAGVLALQLQSF</sequence>
<dbReference type="Proteomes" id="UP000461880">
    <property type="component" value="Unassembled WGS sequence"/>
</dbReference>
<feature type="transmembrane region" description="Helical" evidence="1">
    <location>
        <begin position="113"/>
        <end position="132"/>
    </location>
</feature>
<proteinExistence type="predicted"/>
<organism evidence="2 3">
    <name type="scientific">Stecheria intestinalis</name>
    <dbReference type="NCBI Taxonomy" id="2606630"/>
    <lineage>
        <taxon>Bacteria</taxon>
        <taxon>Bacillati</taxon>
        <taxon>Bacillota</taxon>
        <taxon>Erysipelotrichia</taxon>
        <taxon>Erysipelotrichales</taxon>
        <taxon>Erysipelotrichaceae</taxon>
        <taxon>Stecheria</taxon>
    </lineage>
</organism>
<keyword evidence="1" id="KW-1133">Transmembrane helix</keyword>
<feature type="transmembrane region" description="Helical" evidence="1">
    <location>
        <begin position="40"/>
        <end position="59"/>
    </location>
</feature>
<keyword evidence="3" id="KW-1185">Reference proteome</keyword>
<protein>
    <submittedName>
        <fullName evidence="2">Uncharacterized protein</fullName>
    </submittedName>
</protein>
<evidence type="ECO:0000256" key="1">
    <source>
        <dbReference type="SAM" id="Phobius"/>
    </source>
</evidence>
<reference evidence="2 3" key="1">
    <citation type="submission" date="2019-08" db="EMBL/GenBank/DDBJ databases">
        <title>In-depth cultivation of the pig gut microbiome towards novel bacterial diversity and tailored functional studies.</title>
        <authorList>
            <person name="Wylensek D."/>
            <person name="Hitch T.C.A."/>
            <person name="Clavel T."/>
        </authorList>
    </citation>
    <scope>NUCLEOTIDE SEQUENCE [LARGE SCALE GENOMIC DNA]</scope>
    <source>
        <strain evidence="2 3">Oil+RF-744-GAM-WT-6</strain>
    </source>
</reference>
<dbReference type="RefSeq" id="WP_154504453.1">
    <property type="nucleotide sequence ID" value="NZ_VUMN01000014.1"/>
</dbReference>
<dbReference type="AlphaFoldDB" id="A0A7X2TFG8"/>
<feature type="transmembrane region" description="Helical" evidence="1">
    <location>
        <begin position="80"/>
        <end position="101"/>
    </location>
</feature>
<keyword evidence="1" id="KW-0812">Transmembrane</keyword>
<comment type="caution">
    <text evidence="2">The sequence shown here is derived from an EMBL/GenBank/DDBJ whole genome shotgun (WGS) entry which is preliminary data.</text>
</comment>
<name>A0A7X2TFG8_9FIRM</name>
<keyword evidence="1" id="KW-0472">Membrane</keyword>
<evidence type="ECO:0000313" key="2">
    <source>
        <dbReference type="EMBL" id="MSS58622.1"/>
    </source>
</evidence>
<evidence type="ECO:0000313" key="3">
    <source>
        <dbReference type="Proteomes" id="UP000461880"/>
    </source>
</evidence>